<comment type="subcellular location">
    <subcellularLocation>
        <location evidence="1">Cell membrane</location>
    </subcellularLocation>
    <subcellularLocation>
        <location evidence="2">Cytoplasm</location>
    </subcellularLocation>
</comment>
<keyword evidence="8" id="KW-0472">Membrane</keyword>
<evidence type="ECO:0000313" key="13">
    <source>
        <dbReference type="Proteomes" id="UP001642540"/>
    </source>
</evidence>
<feature type="region of interest" description="Disordered" evidence="9">
    <location>
        <begin position="155"/>
        <end position="184"/>
    </location>
</feature>
<dbReference type="SMART" id="SM00368">
    <property type="entry name" value="LRR_RI"/>
    <property type="match status" value="6"/>
</dbReference>
<dbReference type="SUPFAM" id="SSF52047">
    <property type="entry name" value="RNI-like"/>
    <property type="match status" value="2"/>
</dbReference>
<dbReference type="EMBL" id="CAXLJM020000089">
    <property type="protein sequence ID" value="CAL8131634.1"/>
    <property type="molecule type" value="Genomic_DNA"/>
</dbReference>
<reference evidence="12 13" key="1">
    <citation type="submission" date="2024-08" db="EMBL/GenBank/DDBJ databases">
        <authorList>
            <person name="Cucini C."/>
            <person name="Frati F."/>
        </authorList>
    </citation>
    <scope>NUCLEOTIDE SEQUENCE [LARGE SCALE GENOMIC DNA]</scope>
</reference>
<feature type="compositionally biased region" description="Polar residues" evidence="9">
    <location>
        <begin position="1292"/>
        <end position="1302"/>
    </location>
</feature>
<feature type="region of interest" description="Disordered" evidence="9">
    <location>
        <begin position="958"/>
        <end position="991"/>
    </location>
</feature>
<feature type="region of interest" description="Disordered" evidence="9">
    <location>
        <begin position="1260"/>
        <end position="1321"/>
    </location>
</feature>
<evidence type="ECO:0000256" key="3">
    <source>
        <dbReference type="ARBA" id="ARBA00007298"/>
    </source>
</evidence>
<comment type="caution">
    <text evidence="12">The sequence shown here is derived from an EMBL/GenBank/DDBJ whole genome shotgun (WGS) entry which is preliminary data.</text>
</comment>
<evidence type="ECO:0000259" key="10">
    <source>
        <dbReference type="Pfam" id="PF16000"/>
    </source>
</evidence>
<keyword evidence="13" id="KW-1185">Reference proteome</keyword>
<evidence type="ECO:0000256" key="7">
    <source>
        <dbReference type="ARBA" id="ARBA00022737"/>
    </source>
</evidence>
<dbReference type="PROSITE" id="PS51450">
    <property type="entry name" value="LRR"/>
    <property type="match status" value="1"/>
</dbReference>
<protein>
    <recommendedName>
        <fullName evidence="14">Leucine-rich repeat-containing protein 16A</fullName>
    </recommendedName>
</protein>
<dbReference type="Pfam" id="PF13516">
    <property type="entry name" value="LRR_6"/>
    <property type="match status" value="3"/>
</dbReference>
<feature type="compositionally biased region" description="Basic and acidic residues" evidence="9">
    <location>
        <begin position="1182"/>
        <end position="1196"/>
    </location>
</feature>
<name>A0ABP1RNH2_9HEXA</name>
<evidence type="ECO:0000256" key="5">
    <source>
        <dbReference type="ARBA" id="ARBA00022490"/>
    </source>
</evidence>
<evidence type="ECO:0000256" key="1">
    <source>
        <dbReference type="ARBA" id="ARBA00004236"/>
    </source>
</evidence>
<dbReference type="Pfam" id="PF16000">
    <property type="entry name" value="CARMIL_C"/>
    <property type="match status" value="1"/>
</dbReference>
<dbReference type="PANTHER" id="PTHR24112:SF66">
    <property type="entry name" value="LEUCINE-RICH REPEAT, ISOFORM F"/>
    <property type="match status" value="1"/>
</dbReference>
<keyword evidence="6" id="KW-0433">Leucine-rich repeat</keyword>
<feature type="compositionally biased region" description="Polar residues" evidence="9">
    <location>
        <begin position="1403"/>
        <end position="1417"/>
    </location>
</feature>
<feature type="compositionally biased region" description="Low complexity" evidence="9">
    <location>
        <begin position="1454"/>
        <end position="1490"/>
    </location>
</feature>
<feature type="region of interest" description="Disordered" evidence="9">
    <location>
        <begin position="1344"/>
        <end position="1493"/>
    </location>
</feature>
<feature type="region of interest" description="Disordered" evidence="9">
    <location>
        <begin position="1133"/>
        <end position="1218"/>
    </location>
</feature>
<keyword evidence="5" id="KW-0963">Cytoplasm</keyword>
<feature type="compositionally biased region" description="Pro residues" evidence="9">
    <location>
        <begin position="1376"/>
        <end position="1385"/>
    </location>
</feature>
<comment type="similarity">
    <text evidence="3">Belongs to the CARMIL family.</text>
</comment>
<dbReference type="InterPro" id="IPR001611">
    <property type="entry name" value="Leu-rich_rpt"/>
</dbReference>
<dbReference type="Pfam" id="PF17888">
    <property type="entry name" value="Carm_PH"/>
    <property type="match status" value="1"/>
</dbReference>
<dbReference type="InterPro" id="IPR031943">
    <property type="entry name" value="CARMIL_C"/>
</dbReference>
<dbReference type="Gene3D" id="2.30.29.30">
    <property type="entry name" value="Pleckstrin-homology domain (PH domain)/Phosphotyrosine-binding domain (PTB)"/>
    <property type="match status" value="1"/>
</dbReference>
<gene>
    <name evidence="12" type="ORF">ODALV1_LOCUS24257</name>
</gene>
<feature type="compositionally biased region" description="Polar residues" evidence="9">
    <location>
        <begin position="1430"/>
        <end position="1449"/>
    </location>
</feature>
<feature type="compositionally biased region" description="Low complexity" evidence="9">
    <location>
        <begin position="1260"/>
        <end position="1291"/>
    </location>
</feature>
<proteinExistence type="inferred from homology"/>
<feature type="compositionally biased region" description="Polar residues" evidence="9">
    <location>
        <begin position="1133"/>
        <end position="1149"/>
    </location>
</feature>
<feature type="region of interest" description="Disordered" evidence="9">
    <location>
        <begin position="1062"/>
        <end position="1084"/>
    </location>
</feature>
<feature type="compositionally biased region" description="Polar residues" evidence="9">
    <location>
        <begin position="1158"/>
        <end position="1174"/>
    </location>
</feature>
<evidence type="ECO:0000256" key="8">
    <source>
        <dbReference type="ARBA" id="ARBA00023136"/>
    </source>
</evidence>
<evidence type="ECO:0000313" key="12">
    <source>
        <dbReference type="EMBL" id="CAL8131634.1"/>
    </source>
</evidence>
<sequence>MRKKMSSGTQGMMTKEISEGIKTLLGKHVRILLKCAVKMESKGDKTENRILVFCPCRFFCLKVPPRIDFHFHYLEIQAVESKKPNQLVLTANDKSHSFLIPDQDKVDMIDKMIVTLITALSETFPGIPLYNIVRRIDVVPANRLQHLDLTFDGASTSSGSGSGGSMTGLTSTNSTPVPYPKSKSTSSLEENVIASSGSVNLVNVQLNLSSTSTGSSSNLMLGERSLSASLLNPFHLGSGAGGGSGSGPCGGFSTQYAWMCDLHGLPYREEVAWDVDTIYLSHDSRELCLHDFDHLEPRDLVPILSTLEYNSWFKSVRSSHVKLSHEAIDRLLHVVRKSLTIEELHLENIGAKTDFAQKLSAALSYNTNSQVHTIDLSHNMIEDKGAIHLSNPLAKLCRGPVWLNLSQCGLSAKGVAQLAHALALNRCAPNSLTHLNLSGNSLKDDINNLCNFLAQPNSITFLDLSGTDCNLETVFGALLRGCTSHLAQLSLSRNNFATKKGKEIPPSFKQFLTSSLALKQLSLSSCKLSLEALKQLLLGLACNESTADVELDVSSNGLGQQGAHVLESCLHGIKCLASLDISDNNLDVDLAGVVTAASKNKSLKHLNLGRNLQSTKSKHVAQVMEAIVQMLQEEDCVLQTLSLADSKLKGELYSVINALGSNQCLQNIDISGNQMGDVGARLLAKALQINSKIRCITYDRNNITLQGFSDIAYGLESNMSVRYMPYPIHDALPCMKVSGEKTENVLKRIQDLIYRNSQPKKTCNNQQAFRLQQGFLLSSAQQTVDKLISQTQDGIKLLRKNELNSPSGDSNYTDVISHAENLIHDSEKAKQLLVNLHELIEQKGEAGKVIERKLQSLADDLHGMLSQHIQGNIENVLELTEEKCPNLMGDDGLKQDIKQGCIDKSSIQPEFVRHCVVDMAGADIINKLNEVHLAVAAHISDKLVDRAIDSLMKCHKQLNDASKKRSSTPDVLKTRLRSSPSEMSKDDSEKTVTISEGNLQLSDQSPMATPQMQAKRKGLHGRRIRPKSVVDCVEGLSADDIPDLLPSIPKTIEELPPVSPQQLKHLGKARPKKPKTRAPTRPCVRPPTELIEEVSDLQEGLDTFFRPGSTTPTPIVTPDSDECSTSLMISMTSTADDSIQSTPTHSSRTFKVDDASERTSPGSFDSCSISSKLSIETVPRSKSTDCLEKPGSKRELLTPTQGGSISPSGDDDGQKSPVQRLGVTVGSSVMAEMKARQEKRTSGFYSSLTSTTTTTTATNISTTTSSVSKSKTEENSSSTTNSVSSSSTMSNGNIVTSSVSASETKEKFGSSSVNETKEKLSISVGEAKEKFGISVSEAKEKFGVSVSEAKEKFGVSVSEAKEKFGSKNVSSVVTRRPPPVAPKPRPWSHVGADRRSGEYSLGSDGSSPNASNANTPDSGELLDDHVGDTGKTSPMSMTHSSVEKSSNLASEPMSLPVNSTTTNLSSSPSNHHPVPNFSNNQNQSSNLVSSGGTGNSGAVSVGFGGSNNVNSHGISSMNRDNSSSSHNNNPDTFSTSPVSLPAWGTEKRSVKELAASLARHQSQQQDEIPKKKADSLPRNVTSGTTIEHQQDFNRARVSIQEWTKHNSINEVWKVPLRKFSTDKPVTKRWDPNNDQKSNSMHEIGVGRLRKVSNEEDVVNV</sequence>
<organism evidence="12 13">
    <name type="scientific">Orchesella dallaii</name>
    <dbReference type="NCBI Taxonomy" id="48710"/>
    <lineage>
        <taxon>Eukaryota</taxon>
        <taxon>Metazoa</taxon>
        <taxon>Ecdysozoa</taxon>
        <taxon>Arthropoda</taxon>
        <taxon>Hexapoda</taxon>
        <taxon>Collembola</taxon>
        <taxon>Entomobryomorpha</taxon>
        <taxon>Entomobryoidea</taxon>
        <taxon>Orchesellidae</taxon>
        <taxon>Orchesellinae</taxon>
        <taxon>Orchesella</taxon>
    </lineage>
</organism>
<accession>A0ABP1RNH2</accession>
<feature type="domain" description="CARMIL C-terminal" evidence="10">
    <location>
        <begin position="880"/>
        <end position="1131"/>
    </location>
</feature>
<evidence type="ECO:0000256" key="4">
    <source>
        <dbReference type="ARBA" id="ARBA00022475"/>
    </source>
</evidence>
<keyword evidence="4" id="KW-1003">Cell membrane</keyword>
<evidence type="ECO:0000256" key="6">
    <source>
        <dbReference type="ARBA" id="ARBA00022614"/>
    </source>
</evidence>
<dbReference type="InterPro" id="IPR011993">
    <property type="entry name" value="PH-like_dom_sf"/>
</dbReference>
<evidence type="ECO:0000256" key="2">
    <source>
        <dbReference type="ARBA" id="ARBA00004496"/>
    </source>
</evidence>
<evidence type="ECO:0000259" key="11">
    <source>
        <dbReference type="Pfam" id="PF17888"/>
    </source>
</evidence>
<evidence type="ECO:0008006" key="14">
    <source>
        <dbReference type="Google" id="ProtNLM"/>
    </source>
</evidence>
<dbReference type="Proteomes" id="UP001642540">
    <property type="component" value="Unassembled WGS sequence"/>
</dbReference>
<dbReference type="InterPro" id="IPR041245">
    <property type="entry name" value="CARMIL_PH"/>
</dbReference>
<dbReference type="Gene3D" id="3.80.10.10">
    <property type="entry name" value="Ribonuclease Inhibitor"/>
    <property type="match status" value="1"/>
</dbReference>
<evidence type="ECO:0000256" key="9">
    <source>
        <dbReference type="SAM" id="MobiDB-lite"/>
    </source>
</evidence>
<feature type="domain" description="CARMIL pleckstrin homology" evidence="11">
    <location>
        <begin position="31"/>
        <end position="125"/>
    </location>
</feature>
<dbReference type="InterPro" id="IPR051279">
    <property type="entry name" value="PP1-Reg/Actin-Interact_Protein"/>
</dbReference>
<dbReference type="PANTHER" id="PTHR24112">
    <property type="entry name" value="LEUCINE-RICH REPEAT, ISOFORM F-RELATED"/>
    <property type="match status" value="1"/>
</dbReference>
<feature type="compositionally biased region" description="Basic residues" evidence="9">
    <location>
        <begin position="1065"/>
        <end position="1078"/>
    </location>
</feature>
<feature type="region of interest" description="Disordered" evidence="9">
    <location>
        <begin position="1510"/>
        <end position="1578"/>
    </location>
</feature>
<dbReference type="InterPro" id="IPR032675">
    <property type="entry name" value="LRR_dom_sf"/>
</dbReference>
<feature type="compositionally biased region" description="Basic and acidic residues" evidence="9">
    <location>
        <begin position="1344"/>
        <end position="1365"/>
    </location>
</feature>
<feature type="compositionally biased region" description="Low complexity" evidence="9">
    <location>
        <begin position="1515"/>
        <end position="1529"/>
    </location>
</feature>
<keyword evidence="7" id="KW-0677">Repeat</keyword>